<organism evidence="10 11">
    <name type="scientific">Paenibacillus agaridevorans</name>
    <dbReference type="NCBI Taxonomy" id="171404"/>
    <lineage>
        <taxon>Bacteria</taxon>
        <taxon>Bacillati</taxon>
        <taxon>Bacillota</taxon>
        <taxon>Bacilli</taxon>
        <taxon>Bacillales</taxon>
        <taxon>Paenibacillaceae</taxon>
        <taxon>Paenibacillus</taxon>
    </lineage>
</organism>
<keyword evidence="6 8" id="KW-1133">Transmembrane helix</keyword>
<keyword evidence="7 8" id="KW-0472">Membrane</keyword>
<feature type="transmembrane region" description="Helical" evidence="8">
    <location>
        <begin position="297"/>
        <end position="317"/>
    </location>
</feature>
<comment type="caution">
    <text evidence="10">The sequence shown here is derived from an EMBL/GenBank/DDBJ whole genome shotgun (WGS) entry which is preliminary data.</text>
</comment>
<feature type="domain" description="Major facilitator superfamily (MFS) profile" evidence="9">
    <location>
        <begin position="143"/>
        <end position="329"/>
    </location>
</feature>
<dbReference type="PANTHER" id="PTHR23522">
    <property type="entry name" value="BLL5896 PROTEIN"/>
    <property type="match status" value="1"/>
</dbReference>
<evidence type="ECO:0000256" key="3">
    <source>
        <dbReference type="ARBA" id="ARBA00022475"/>
    </source>
</evidence>
<dbReference type="SUPFAM" id="SSF103473">
    <property type="entry name" value="MFS general substrate transporter"/>
    <property type="match status" value="1"/>
</dbReference>
<feature type="transmembrane region" description="Helical" evidence="8">
    <location>
        <begin position="36"/>
        <end position="55"/>
    </location>
</feature>
<dbReference type="GO" id="GO:0015528">
    <property type="term" value="F:lactose:proton symporter activity"/>
    <property type="evidence" value="ECO:0007669"/>
    <property type="project" value="TreeGrafter"/>
</dbReference>
<dbReference type="GO" id="GO:0030395">
    <property type="term" value="F:lactose binding"/>
    <property type="evidence" value="ECO:0007669"/>
    <property type="project" value="TreeGrafter"/>
</dbReference>
<dbReference type="InterPro" id="IPR036259">
    <property type="entry name" value="MFS_trans_sf"/>
</dbReference>
<reference evidence="10 11" key="1">
    <citation type="submission" date="2017-08" db="EMBL/GenBank/DDBJ databases">
        <title>Substantial Increase in Enzyme Production by Combined Drug-Resistance Mutations in Paenibacillus agaridevorans.</title>
        <authorList>
            <person name="Tanaka Y."/>
            <person name="Funane K."/>
            <person name="Hosaka T."/>
            <person name="Shiwa Y."/>
            <person name="Fujita N."/>
            <person name="Miyazaki T."/>
            <person name="Yoshikawa H."/>
            <person name="Murakami K."/>
            <person name="Kasahara K."/>
            <person name="Inaoka T."/>
            <person name="Hiraga Y."/>
            <person name="Ochi K."/>
        </authorList>
    </citation>
    <scope>NUCLEOTIDE SEQUENCE [LARGE SCALE GENOMIC DNA]</scope>
    <source>
        <strain evidence="10 11">T-3040</strain>
    </source>
</reference>
<sequence length="329" mass="35908">MGLLNDRLQRTKVLLLLLVLVTPASGLLFYTSNAFGVIIAVSLLFAWFQSSLPSMSDAAAVQIGRTQGFAFGNVRLWGALSYAIGAFAVGFYYEKHGYDHVFLMYALLALPTAAIVFLLPVTHTNSARISVFQQLGDVVRNRTFLFFCLISFMTMLAVTASATFLPLYFDEHDFDKRFLGTAIALAALIEVPMFWWAAKLGNKFGKSLLLAAAASLYALKYLILFLTSNVYMTLATQLLDGIAFAFFAGVAVELVDRLAGARTKATYQTLYAAVTWGLGGIAGNLIGGQIVELRGVTFLYIVLFLLCASSALFYTRVKQEHSKLPGMGA</sequence>
<feature type="transmembrane region" description="Helical" evidence="8">
    <location>
        <begin position="143"/>
        <end position="165"/>
    </location>
</feature>
<dbReference type="Gene3D" id="1.20.1250.20">
    <property type="entry name" value="MFS general substrate transporter like domains"/>
    <property type="match status" value="2"/>
</dbReference>
<accession>A0A2R5F2Q7</accession>
<dbReference type="Proteomes" id="UP000245202">
    <property type="component" value="Unassembled WGS sequence"/>
</dbReference>
<dbReference type="PANTHER" id="PTHR23522:SF10">
    <property type="entry name" value="3-PHENYLPROPIONIC ACID TRANSPORTER-RELATED"/>
    <property type="match status" value="1"/>
</dbReference>
<gene>
    <name evidence="10" type="ORF">PAT3040_06742</name>
</gene>
<name>A0A2R5F2Q7_9BACL</name>
<dbReference type="InterPro" id="IPR024989">
    <property type="entry name" value="MFS_assoc_dom"/>
</dbReference>
<evidence type="ECO:0000256" key="5">
    <source>
        <dbReference type="ARBA" id="ARBA00022692"/>
    </source>
</evidence>
<feature type="transmembrane region" description="Helical" evidence="8">
    <location>
        <begin position="208"/>
        <end position="232"/>
    </location>
</feature>
<keyword evidence="11" id="KW-1185">Reference proteome</keyword>
<evidence type="ECO:0000256" key="2">
    <source>
        <dbReference type="ARBA" id="ARBA00022448"/>
    </source>
</evidence>
<feature type="transmembrane region" description="Helical" evidence="8">
    <location>
        <begin position="270"/>
        <end position="291"/>
    </location>
</feature>
<feature type="transmembrane region" description="Helical" evidence="8">
    <location>
        <begin position="100"/>
        <end position="122"/>
    </location>
</feature>
<dbReference type="PROSITE" id="PS50850">
    <property type="entry name" value="MFS"/>
    <property type="match status" value="1"/>
</dbReference>
<evidence type="ECO:0000256" key="7">
    <source>
        <dbReference type="ARBA" id="ARBA00023136"/>
    </source>
</evidence>
<evidence type="ECO:0000256" key="4">
    <source>
        <dbReference type="ARBA" id="ARBA00022519"/>
    </source>
</evidence>
<dbReference type="EMBL" id="BDQX01000447">
    <property type="protein sequence ID" value="GBG11888.1"/>
    <property type="molecule type" value="Genomic_DNA"/>
</dbReference>
<evidence type="ECO:0000313" key="11">
    <source>
        <dbReference type="Proteomes" id="UP000245202"/>
    </source>
</evidence>
<evidence type="ECO:0000256" key="8">
    <source>
        <dbReference type="SAM" id="Phobius"/>
    </source>
</evidence>
<keyword evidence="5 8" id="KW-0812">Transmembrane</keyword>
<evidence type="ECO:0000259" key="9">
    <source>
        <dbReference type="PROSITE" id="PS50850"/>
    </source>
</evidence>
<dbReference type="AlphaFoldDB" id="A0A2R5F2Q7"/>
<evidence type="ECO:0000256" key="1">
    <source>
        <dbReference type="ARBA" id="ARBA00004429"/>
    </source>
</evidence>
<protein>
    <submittedName>
        <fullName evidence="10">MFS transporter</fullName>
    </submittedName>
</protein>
<dbReference type="InterPro" id="IPR020846">
    <property type="entry name" value="MFS_dom"/>
</dbReference>
<evidence type="ECO:0000313" key="10">
    <source>
        <dbReference type="EMBL" id="GBG11888.1"/>
    </source>
</evidence>
<feature type="transmembrane region" description="Helical" evidence="8">
    <location>
        <begin position="76"/>
        <end position="94"/>
    </location>
</feature>
<feature type="transmembrane region" description="Helical" evidence="8">
    <location>
        <begin position="238"/>
        <end position="258"/>
    </location>
</feature>
<keyword evidence="3" id="KW-1003">Cell membrane</keyword>
<keyword evidence="4" id="KW-0997">Cell inner membrane</keyword>
<comment type="subcellular location">
    <subcellularLocation>
        <location evidence="1">Cell inner membrane</location>
        <topology evidence="1">Multi-pass membrane protein</topology>
    </subcellularLocation>
</comment>
<evidence type="ECO:0000256" key="6">
    <source>
        <dbReference type="ARBA" id="ARBA00022989"/>
    </source>
</evidence>
<dbReference type="Pfam" id="PF12832">
    <property type="entry name" value="MFS_1_like"/>
    <property type="match status" value="1"/>
</dbReference>
<feature type="transmembrane region" description="Helical" evidence="8">
    <location>
        <begin position="177"/>
        <end position="196"/>
    </location>
</feature>
<keyword evidence="2" id="KW-0813">Transport</keyword>
<dbReference type="GO" id="GO:0005886">
    <property type="term" value="C:plasma membrane"/>
    <property type="evidence" value="ECO:0007669"/>
    <property type="project" value="UniProtKB-SubCell"/>
</dbReference>
<proteinExistence type="predicted"/>